<feature type="region of interest" description="Disordered" evidence="1">
    <location>
        <begin position="1"/>
        <end position="79"/>
    </location>
</feature>
<proteinExistence type="predicted"/>
<organism evidence="2 3">
    <name type="scientific">Chelydra serpentina</name>
    <name type="common">Snapping turtle</name>
    <name type="synonym">Testudo serpentina</name>
    <dbReference type="NCBI Taxonomy" id="8475"/>
    <lineage>
        <taxon>Eukaryota</taxon>
        <taxon>Metazoa</taxon>
        <taxon>Chordata</taxon>
        <taxon>Craniata</taxon>
        <taxon>Vertebrata</taxon>
        <taxon>Euteleostomi</taxon>
        <taxon>Archelosauria</taxon>
        <taxon>Testudinata</taxon>
        <taxon>Testudines</taxon>
        <taxon>Cryptodira</taxon>
        <taxon>Durocryptodira</taxon>
        <taxon>Americhelydia</taxon>
        <taxon>Chelydroidea</taxon>
        <taxon>Chelydridae</taxon>
        <taxon>Chelydra</taxon>
    </lineage>
</organism>
<protein>
    <submittedName>
        <fullName evidence="2">Uncharacterized protein</fullName>
    </submittedName>
</protein>
<sequence>MERGEELPVPDPQGHEEREMPRGTSPADDRASEERATQVDGAHICRRSERVERLRRSGRRSGAGQQPEILTEPVPKPRGAQQRYVCAECGRGFAVSARLVK</sequence>
<keyword evidence="3" id="KW-1185">Reference proteome</keyword>
<dbReference type="EMBL" id="JAHGAV010009364">
    <property type="protein sequence ID" value="KAG6920371.1"/>
    <property type="molecule type" value="Genomic_DNA"/>
</dbReference>
<gene>
    <name evidence="2" type="ORF">G0U57_021177</name>
</gene>
<evidence type="ECO:0000313" key="2">
    <source>
        <dbReference type="EMBL" id="KAG6920371.1"/>
    </source>
</evidence>
<name>A0A8T1RUK1_CHESE</name>
<feature type="non-terminal residue" evidence="2">
    <location>
        <position position="1"/>
    </location>
</feature>
<reference evidence="2 3" key="1">
    <citation type="journal article" date="2020" name="G3 (Bethesda)">
        <title>Draft Genome of the Common Snapping Turtle, Chelydra serpentina, a Model for Phenotypic Plasticity in Reptiles.</title>
        <authorList>
            <person name="Das D."/>
            <person name="Singh S.K."/>
            <person name="Bierstedt J."/>
            <person name="Erickson A."/>
            <person name="Galli G.L.J."/>
            <person name="Crossley D.A. 2nd"/>
            <person name="Rhen T."/>
        </authorList>
    </citation>
    <scope>NUCLEOTIDE SEQUENCE [LARGE SCALE GENOMIC DNA]</scope>
    <source>
        <strain evidence="2">KW</strain>
    </source>
</reference>
<evidence type="ECO:0000256" key="1">
    <source>
        <dbReference type="SAM" id="MobiDB-lite"/>
    </source>
</evidence>
<evidence type="ECO:0000313" key="3">
    <source>
        <dbReference type="Proteomes" id="UP000765507"/>
    </source>
</evidence>
<accession>A0A8T1RUK1</accession>
<comment type="caution">
    <text evidence="2">The sequence shown here is derived from an EMBL/GenBank/DDBJ whole genome shotgun (WGS) entry which is preliminary data.</text>
</comment>
<feature type="compositionally biased region" description="Basic and acidic residues" evidence="1">
    <location>
        <begin position="46"/>
        <end position="55"/>
    </location>
</feature>
<dbReference type="AlphaFoldDB" id="A0A8T1RUK1"/>
<dbReference type="Proteomes" id="UP000765507">
    <property type="component" value="Unassembled WGS sequence"/>
</dbReference>
<feature type="compositionally biased region" description="Basic and acidic residues" evidence="1">
    <location>
        <begin position="13"/>
        <end position="37"/>
    </location>
</feature>